<dbReference type="InParanoid" id="D3BF35"/>
<dbReference type="GO" id="GO:0000145">
    <property type="term" value="C:exocyst"/>
    <property type="evidence" value="ECO:0007669"/>
    <property type="project" value="InterPro"/>
</dbReference>
<dbReference type="InterPro" id="IPR027417">
    <property type="entry name" value="P-loop_NTPase"/>
</dbReference>
<evidence type="ECO:0000256" key="4">
    <source>
        <dbReference type="ARBA" id="ARBA00022801"/>
    </source>
</evidence>
<dbReference type="Pfam" id="PF06046">
    <property type="entry name" value="Sec6"/>
    <property type="match status" value="1"/>
</dbReference>
<feature type="compositionally biased region" description="Low complexity" evidence="8">
    <location>
        <begin position="758"/>
        <end position="801"/>
    </location>
</feature>
<dbReference type="GO" id="GO:0006887">
    <property type="term" value="P:exocytosis"/>
    <property type="evidence" value="ECO:0007669"/>
    <property type="project" value="InterPro"/>
</dbReference>
<dbReference type="GO" id="GO:0016787">
    <property type="term" value="F:hydrolase activity"/>
    <property type="evidence" value="ECO:0007669"/>
    <property type="project" value="UniProtKB-KW"/>
</dbReference>
<evidence type="ECO:0000256" key="5">
    <source>
        <dbReference type="ARBA" id="ARBA00022806"/>
    </source>
</evidence>
<comment type="similarity">
    <text evidence="1">Belongs to the SEC6 family.</text>
</comment>
<dbReference type="PROSITE" id="PS51192">
    <property type="entry name" value="HELICASE_ATP_BIND_1"/>
    <property type="match status" value="1"/>
</dbReference>
<feature type="domain" description="DEAD-box RNA helicase Q" evidence="11">
    <location>
        <begin position="914"/>
        <end position="941"/>
    </location>
</feature>
<dbReference type="GeneID" id="31362833"/>
<evidence type="ECO:0000313" key="12">
    <source>
        <dbReference type="EMBL" id="EFA80516.1"/>
    </source>
</evidence>
<feature type="region of interest" description="Disordered" evidence="8">
    <location>
        <begin position="758"/>
        <end position="857"/>
    </location>
</feature>
<proteinExistence type="inferred from homology"/>
<keyword evidence="5" id="KW-0347">Helicase</keyword>
<dbReference type="SMART" id="SM00490">
    <property type="entry name" value="HELICc"/>
    <property type="match status" value="1"/>
</dbReference>
<keyword evidence="4" id="KW-0378">Hydrolase</keyword>
<dbReference type="InterPro" id="IPR014001">
    <property type="entry name" value="Helicase_ATP-bd"/>
</dbReference>
<name>D3BF35_HETP5</name>
<dbReference type="PROSITE" id="PS00039">
    <property type="entry name" value="DEAD_ATP_HELICASE"/>
    <property type="match status" value="1"/>
</dbReference>
<evidence type="ECO:0000259" key="9">
    <source>
        <dbReference type="PROSITE" id="PS51192"/>
    </source>
</evidence>
<dbReference type="Pfam" id="PF00271">
    <property type="entry name" value="Helicase_C"/>
    <property type="match status" value="1"/>
</dbReference>
<dbReference type="FunFam" id="3.40.50.300:FF:000079">
    <property type="entry name" value="probable ATP-dependent RNA helicase DDX17"/>
    <property type="match status" value="1"/>
</dbReference>
<evidence type="ECO:0000256" key="1">
    <source>
        <dbReference type="ARBA" id="ARBA00009447"/>
    </source>
</evidence>
<evidence type="ECO:0000256" key="7">
    <source>
        <dbReference type="PROSITE-ProRule" id="PRU00552"/>
    </source>
</evidence>
<dbReference type="InterPro" id="IPR010326">
    <property type="entry name" value="EXOC3/Sec6"/>
</dbReference>
<dbReference type="CDD" id="cd18787">
    <property type="entry name" value="SF2_C_DEAD"/>
    <property type="match status" value="1"/>
</dbReference>
<dbReference type="PROSITE" id="PS51195">
    <property type="entry name" value="Q_MOTIF"/>
    <property type="match status" value="1"/>
</dbReference>
<dbReference type="InterPro" id="IPR042532">
    <property type="entry name" value="EXOC3/Sec6_C"/>
</dbReference>
<dbReference type="SUPFAM" id="SSF52540">
    <property type="entry name" value="P-loop containing nucleoside triphosphate hydrolases"/>
    <property type="match status" value="1"/>
</dbReference>
<feature type="domain" description="Helicase C-terminal" evidence="10">
    <location>
        <begin position="1149"/>
        <end position="1301"/>
    </location>
</feature>
<dbReference type="Gene3D" id="3.40.50.300">
    <property type="entry name" value="P-loop containing nucleotide triphosphate hydrolases"/>
    <property type="match status" value="2"/>
</dbReference>
<dbReference type="InterPro" id="IPR011545">
    <property type="entry name" value="DEAD/DEAH_box_helicase_dom"/>
</dbReference>
<evidence type="ECO:0000256" key="6">
    <source>
        <dbReference type="ARBA" id="ARBA00022840"/>
    </source>
</evidence>
<dbReference type="GO" id="GO:0005524">
    <property type="term" value="F:ATP binding"/>
    <property type="evidence" value="ECO:0007669"/>
    <property type="project" value="UniProtKB-KW"/>
</dbReference>
<accession>D3BF35</accession>
<evidence type="ECO:0000313" key="13">
    <source>
        <dbReference type="Proteomes" id="UP000001396"/>
    </source>
</evidence>
<evidence type="ECO:0000256" key="3">
    <source>
        <dbReference type="ARBA" id="ARBA00022741"/>
    </source>
</evidence>
<dbReference type="Proteomes" id="UP000001396">
    <property type="component" value="Unassembled WGS sequence"/>
</dbReference>
<evidence type="ECO:0000259" key="10">
    <source>
        <dbReference type="PROSITE" id="PS51194"/>
    </source>
</evidence>
<feature type="region of interest" description="Disordered" evidence="8">
    <location>
        <begin position="1303"/>
        <end position="1349"/>
    </location>
</feature>
<dbReference type="FunCoup" id="D3BF35">
    <property type="interactions" value="301"/>
</dbReference>
<keyword evidence="3" id="KW-0547">Nucleotide-binding</keyword>
<evidence type="ECO:0000256" key="2">
    <source>
        <dbReference type="ARBA" id="ARBA00012552"/>
    </source>
</evidence>
<dbReference type="GO" id="GO:0003724">
    <property type="term" value="F:RNA helicase activity"/>
    <property type="evidence" value="ECO:0007669"/>
    <property type="project" value="UniProtKB-EC"/>
</dbReference>
<keyword evidence="13" id="KW-1185">Reference proteome</keyword>
<reference evidence="12 13" key="1">
    <citation type="journal article" date="2011" name="Genome Res.">
        <title>Phylogeny-wide analysis of social amoeba genomes highlights ancient origins for complex intercellular communication.</title>
        <authorList>
            <person name="Heidel A.J."/>
            <person name="Lawal H.M."/>
            <person name="Felder M."/>
            <person name="Schilde C."/>
            <person name="Helps N.R."/>
            <person name="Tunggal B."/>
            <person name="Rivero F."/>
            <person name="John U."/>
            <person name="Schleicher M."/>
            <person name="Eichinger L."/>
            <person name="Platzer M."/>
            <person name="Noegel A.A."/>
            <person name="Schaap P."/>
            <person name="Gloeckner G."/>
        </authorList>
    </citation>
    <scope>NUCLEOTIDE SEQUENCE [LARGE SCALE GENOMIC DNA]</scope>
    <source>
        <strain evidence="13">ATCC 26659 / Pp 5 / PN500</strain>
    </source>
</reference>
<organism evidence="12 13">
    <name type="scientific">Heterostelium pallidum (strain ATCC 26659 / Pp 5 / PN500)</name>
    <name type="common">Cellular slime mold</name>
    <name type="synonym">Polysphondylium pallidum</name>
    <dbReference type="NCBI Taxonomy" id="670386"/>
    <lineage>
        <taxon>Eukaryota</taxon>
        <taxon>Amoebozoa</taxon>
        <taxon>Evosea</taxon>
        <taxon>Eumycetozoa</taxon>
        <taxon>Dictyostelia</taxon>
        <taxon>Acytosteliales</taxon>
        <taxon>Acytosteliaceae</taxon>
        <taxon>Heterostelium</taxon>
    </lineage>
</organism>
<protein>
    <recommendedName>
        <fullName evidence="2">RNA helicase</fullName>
        <ecNumber evidence="2">3.6.4.13</ecNumber>
    </recommendedName>
</protein>
<dbReference type="GO" id="GO:0003676">
    <property type="term" value="F:nucleic acid binding"/>
    <property type="evidence" value="ECO:0007669"/>
    <property type="project" value="InterPro"/>
</dbReference>
<gene>
    <name evidence="12" type="primary">exoc3</name>
    <name evidence="12" type="ORF">PPL_07352</name>
</gene>
<dbReference type="RefSeq" id="XP_020432636.1">
    <property type="nucleotide sequence ID" value="XM_020578188.1"/>
</dbReference>
<dbReference type="PROSITE" id="PS51194">
    <property type="entry name" value="HELICASE_CTER"/>
    <property type="match status" value="1"/>
</dbReference>
<dbReference type="Gene3D" id="1.10.357.50">
    <property type="match status" value="1"/>
</dbReference>
<feature type="compositionally biased region" description="Low complexity" evidence="8">
    <location>
        <begin position="1307"/>
        <end position="1339"/>
    </location>
</feature>
<dbReference type="STRING" id="670386.D3BF35"/>
<dbReference type="InterPro" id="IPR001650">
    <property type="entry name" value="Helicase_C-like"/>
</dbReference>
<feature type="domain" description="Helicase ATP-binding" evidence="9">
    <location>
        <begin position="944"/>
        <end position="1120"/>
    </location>
</feature>
<dbReference type="Gene3D" id="1.10.357.70">
    <property type="entry name" value="Exocyst complex component Sec6, C-terminal domain"/>
    <property type="match status" value="1"/>
</dbReference>
<dbReference type="InterPro" id="IPR000629">
    <property type="entry name" value="RNA-helicase_DEAD-box_CS"/>
</dbReference>
<feature type="short sequence motif" description="Q motif" evidence="7">
    <location>
        <begin position="914"/>
        <end position="941"/>
    </location>
</feature>
<dbReference type="PANTHER" id="PTHR47958">
    <property type="entry name" value="ATP-DEPENDENT RNA HELICASE DBP3"/>
    <property type="match status" value="1"/>
</dbReference>
<dbReference type="SMART" id="SM00487">
    <property type="entry name" value="DEXDc"/>
    <property type="match status" value="1"/>
</dbReference>
<dbReference type="InterPro" id="IPR014014">
    <property type="entry name" value="RNA_helicase_DEAD_Q_motif"/>
</dbReference>
<sequence length="1349" mass="153908">MDLGLIPLEGLDDQELQIVAINRIAAHFSNVDSLATVSNHKQSLIQQKKTIEAQIKNEVNGELDKSKKGLETLHRSFGRIEKMSTSFGSTVQLCKETSSLIGYYPLIKKVNTVRSNLMAILKEVDRLLTIPEKAAEIESLMENDINILVVHKKIRELERLHKNALKQFESNYEELEAIREMFSSVPLLSDRFESKIWNIVSNSIKIAQQAPAVLVKVAQIIEREKLYEEQLLEKLKQTALLASEGIEDDHQNNGGYGDTFIKVLHESIASRFEPLFLTCHKDLVATLKEVNAMVDELNVIMDQVSECYPPSYDMFNFFVKQYHSKFYSLFESFSNLIEIGVKTSSQEPAHILMLIEWVMKEYPIQLGRLGIQDMSPPLLDALDPIINIYKIHIQGLMKDWCDNIITNDNQTRPDVVEGQYSTFAPVHLFESVNTQLDVAHATKCQKLVVGVMEEVINALLYFQTNYVKLLQERNHEIKFENVIASVNNNSRSYDFTQSLQDKVSNILDTEYMSSLDFDPVLDGFLGVARVGTMSLASVIFRDLEDTIKKFYTPLWYTEDLMQPIINTLEDYFTNDIQRYILENYMKRLSLLCLDTLIEYILIQLITGKNQFNENTYQRMSDDCDKILDFFKKYLRLSVATGRVQVIEDFKQIITCDPGMIPIYFRSIINHHKDINDRVIELVLLQRNQNTKHTLKIDQCDHNYTITNYNNINIVIQINTMLSYLNKSSLTLKNLTLVNSIGSSTGLLRTFSASSLNLQQYQQQQQRSGGYRQSYNNNNNFNNYNNNSNYNNNNNGNGRNFRPSFKRNQENNNSQQNEPRNVSFSRKDINSDATSSSSSSFEYIENRPQKQQQSDFSMPTEKIDWSLENMQPIVKDLYKANEKVAQMTPEECSNFLNEHNVTVKSKDSPAPNPVLAFEDMQFAPSITNILKVNYEKPTPIQSIGWPVALSGRDMIGISQTGSGKTISFFLPAIQHILSQPRQTGPYLGPQVLIIAPTRELSVQISHEAQPYLKAARLNSVVMFGGESKSHQIRDLKRCPQVVIGTPGRIIDIMKEGYLNLKRVSFFVLDEADRMLEMGFEDQIRAIFENIRPDRQVLYWTATWPRKVQTLAHEFIVNPVKVQVGSTELTANPNIKQNFIVVDSEKDKVNALVDTLEKIFNERPEAKVIIFTMTKGGADKLAEHIGQIGNARIESIHGDKQQSRRIAIINGFKNNFIDILVATDVASRGLDIRTITDVINFSMPTQIESYVHRIGRTARAGATGESHTIISKSSLNDINLIPDLIELMTGANQEVPPVISALAPKRHYNNNNNNNYNNNRRGNNNRGGYNNNFRNKNSQRNGPVSFKKRAE</sequence>
<dbReference type="EMBL" id="ADBJ01000031">
    <property type="protein sequence ID" value="EFA80516.1"/>
    <property type="molecule type" value="Genomic_DNA"/>
</dbReference>
<evidence type="ECO:0000256" key="8">
    <source>
        <dbReference type="SAM" id="MobiDB-lite"/>
    </source>
</evidence>
<evidence type="ECO:0000259" key="11">
    <source>
        <dbReference type="PROSITE" id="PS51195"/>
    </source>
</evidence>
<keyword evidence="6" id="KW-0067">ATP-binding</keyword>
<comment type="caution">
    <text evidence="12">The sequence shown here is derived from an EMBL/GenBank/DDBJ whole genome shotgun (WGS) entry which is preliminary data.</text>
</comment>
<dbReference type="EC" id="3.6.4.13" evidence="2"/>
<dbReference type="Pfam" id="PF00270">
    <property type="entry name" value="DEAD"/>
    <property type="match status" value="1"/>
</dbReference>